<keyword evidence="4" id="KW-0175">Coiled coil</keyword>
<evidence type="ECO:0000256" key="2">
    <source>
        <dbReference type="ARBA" id="ARBA00022741"/>
    </source>
</evidence>
<protein>
    <submittedName>
        <fullName evidence="9">Khc protein</fullName>
    </submittedName>
</protein>
<keyword evidence="1" id="KW-0493">Microtubule</keyword>
<keyword evidence="10" id="KW-1185">Reference proteome</keyword>
<keyword evidence="5 6" id="KW-0505">Motor protein</keyword>
<dbReference type="Proteomes" id="UP000604046">
    <property type="component" value="Unassembled WGS sequence"/>
</dbReference>
<dbReference type="GO" id="GO:0005874">
    <property type="term" value="C:microtubule"/>
    <property type="evidence" value="ECO:0007669"/>
    <property type="project" value="UniProtKB-KW"/>
</dbReference>
<dbReference type="InterPro" id="IPR029058">
    <property type="entry name" value="AB_hydrolase_fold"/>
</dbReference>
<dbReference type="GO" id="GO:0005524">
    <property type="term" value="F:ATP binding"/>
    <property type="evidence" value="ECO:0007669"/>
    <property type="project" value="UniProtKB-UniRule"/>
</dbReference>
<evidence type="ECO:0000256" key="4">
    <source>
        <dbReference type="ARBA" id="ARBA00023054"/>
    </source>
</evidence>
<sequence>MTIGKWKAVGLISGSFVSRISALRVNQSKHCIFTAFRGTYHGCIAIAHDRVYISTEDKPVLIGSKDDPVPEGIRAYAGFDGLLDQDATQEDVFQAAGKEAVDGVLFGLNAAIMAYGQTSTGKTHTMVGDRNRPGLCLKAAGHLFSEAALSGSQIEVQASFLQLYLNHITDLLVPDGHERSLKLREVVGEEGTDTKVEGLSERLVQSMDDVAAVLEEGNRRRQQACTALNASSSRSHAVLILNVTLWTGRCERSEEEEEGGEAEATQAKLYLVDLAGSERVKDSCATGDRFTEAVHINKSLFALQGVVAALADGKPHIPFRNDPLTQLLRPALGGNCCTTLVATVSPAQKHSRESEGTLNFASSCRRIRGEQPRNSVKRPRPWESAPKAKEEAEEVPECPWASLATLDAAWVLLEGTKSHRGSLHDRVDVAGYASRLMQLRRLGQSFQYIRDEGVCQIHVLTCGPADGEAGCYAVLLLHGCPSDATTWKWLFPALIYNKYRAIAIDMPGCGSSPGTKLSSRSEFNAAKGGPLDIACAVLDALGIAKAAVVGYVARLSGRADALKPRSRVSKLISFHPSYTPPKGNSIEALQLEGENLSAMSVPVLVLWVKEDQFHNLTKWRKNFEALPAGKRELEVYTLGSRWKPGMSLGGDKQLGPQLQRRIVSFLAGEAPDEAVGVGLEKRLEAKGATTAGKLVVHAQNVVVADALDNAGEVARALREVEDPRKLAISEFRQLWTTGKLPALYSERLAGSSASSASLFGALPDMSPEALSDPSALVEAGLWTSAPQGWEQMHSKPRYAAGRRVLVRGAVKTKPSDPDFMALSDKGSDRTTFRACALDIARPKDTLLVDVDASGGEPRLEVPKAEVLRLNQPHRFATSGKHLLLEDGLKCDYSSPLMRAKLCEIALALDPIVQQLDFNNADAGQALQLKAVEVIRKCLDIITFQKGLDRGRSCAKEDDVAKMACHGQGHCHTVSSTMAGFLYPFCNALGIDLKYRGGYSWGGVNLGEKADESVEVADKPERHQWLELTLRPSLTTFICDLWVADAVGSAALRWPMEEAYRDRIYPNGTFNIGQVQVEELERDFDLAE</sequence>
<name>A0A812IGA5_9DINO</name>
<dbReference type="PROSITE" id="PS00411">
    <property type="entry name" value="KINESIN_MOTOR_1"/>
    <property type="match status" value="1"/>
</dbReference>
<feature type="domain" description="Kinesin motor" evidence="8">
    <location>
        <begin position="50"/>
        <end position="367"/>
    </location>
</feature>
<dbReference type="InterPro" id="IPR019821">
    <property type="entry name" value="Kinesin_motor_CS"/>
</dbReference>
<dbReference type="GO" id="GO:0007018">
    <property type="term" value="P:microtubule-based movement"/>
    <property type="evidence" value="ECO:0007669"/>
    <property type="project" value="InterPro"/>
</dbReference>
<dbReference type="InterPro" id="IPR027417">
    <property type="entry name" value="P-loop_NTPase"/>
</dbReference>
<evidence type="ECO:0000259" key="8">
    <source>
        <dbReference type="PROSITE" id="PS50067"/>
    </source>
</evidence>
<dbReference type="SUPFAM" id="SSF52540">
    <property type="entry name" value="P-loop containing nucleoside triphosphate hydrolases"/>
    <property type="match status" value="1"/>
</dbReference>
<keyword evidence="3 6" id="KW-0067">ATP-binding</keyword>
<proteinExistence type="inferred from homology"/>
<evidence type="ECO:0000313" key="10">
    <source>
        <dbReference type="Proteomes" id="UP000604046"/>
    </source>
</evidence>
<dbReference type="PANTHER" id="PTHR47968:SF36">
    <property type="entry name" value="KINESIN HEAVY CHAIN ISOFORM X1"/>
    <property type="match status" value="1"/>
</dbReference>
<evidence type="ECO:0000256" key="1">
    <source>
        <dbReference type="ARBA" id="ARBA00022701"/>
    </source>
</evidence>
<dbReference type="SUPFAM" id="SSF53474">
    <property type="entry name" value="alpha/beta-Hydrolases"/>
    <property type="match status" value="1"/>
</dbReference>
<comment type="caution">
    <text evidence="9">The sequence shown here is derived from an EMBL/GenBank/DDBJ whole genome shotgun (WGS) entry which is preliminary data.</text>
</comment>
<evidence type="ECO:0000313" key="9">
    <source>
        <dbReference type="EMBL" id="CAE7035374.1"/>
    </source>
</evidence>
<evidence type="ECO:0000256" key="7">
    <source>
        <dbReference type="SAM" id="MobiDB-lite"/>
    </source>
</evidence>
<dbReference type="InterPro" id="IPR001752">
    <property type="entry name" value="Kinesin_motor_dom"/>
</dbReference>
<dbReference type="AlphaFoldDB" id="A0A812IGA5"/>
<dbReference type="PROSITE" id="PS50067">
    <property type="entry name" value="KINESIN_MOTOR_2"/>
    <property type="match status" value="1"/>
</dbReference>
<dbReference type="InterPro" id="IPR027640">
    <property type="entry name" value="Kinesin-like_fam"/>
</dbReference>
<dbReference type="InterPro" id="IPR036961">
    <property type="entry name" value="Kinesin_motor_dom_sf"/>
</dbReference>
<dbReference type="SMART" id="SM00129">
    <property type="entry name" value="KISc"/>
    <property type="match status" value="1"/>
</dbReference>
<gene>
    <name evidence="9" type="primary">Khc</name>
    <name evidence="9" type="ORF">SNAT2548_LOCUS4290</name>
</gene>
<organism evidence="9 10">
    <name type="scientific">Symbiodinium natans</name>
    <dbReference type="NCBI Taxonomy" id="878477"/>
    <lineage>
        <taxon>Eukaryota</taxon>
        <taxon>Sar</taxon>
        <taxon>Alveolata</taxon>
        <taxon>Dinophyceae</taxon>
        <taxon>Suessiales</taxon>
        <taxon>Symbiodiniaceae</taxon>
        <taxon>Symbiodinium</taxon>
    </lineage>
</organism>
<feature type="binding site" evidence="6">
    <location>
        <begin position="116"/>
        <end position="123"/>
    </location>
    <ligand>
        <name>ATP</name>
        <dbReference type="ChEBI" id="CHEBI:30616"/>
    </ligand>
</feature>
<feature type="region of interest" description="Disordered" evidence="7">
    <location>
        <begin position="369"/>
        <end position="391"/>
    </location>
</feature>
<dbReference type="EMBL" id="CAJNDS010000263">
    <property type="protein sequence ID" value="CAE7035374.1"/>
    <property type="molecule type" value="Genomic_DNA"/>
</dbReference>
<comment type="similarity">
    <text evidence="6">Belongs to the TRAFAC class myosin-kinesin ATPase superfamily. Kinesin family.</text>
</comment>
<dbReference type="OrthoDB" id="423055at2759"/>
<dbReference type="PRINTS" id="PR00380">
    <property type="entry name" value="KINESINHEAVY"/>
</dbReference>
<reference evidence="9" key="1">
    <citation type="submission" date="2021-02" db="EMBL/GenBank/DDBJ databases">
        <authorList>
            <person name="Dougan E. K."/>
            <person name="Rhodes N."/>
            <person name="Thang M."/>
            <person name="Chan C."/>
        </authorList>
    </citation>
    <scope>NUCLEOTIDE SEQUENCE</scope>
</reference>
<dbReference type="PANTHER" id="PTHR47968">
    <property type="entry name" value="CENTROMERE PROTEIN E"/>
    <property type="match status" value="1"/>
</dbReference>
<dbReference type="Gene3D" id="3.40.50.1820">
    <property type="entry name" value="alpha/beta hydrolase"/>
    <property type="match status" value="1"/>
</dbReference>
<dbReference type="Pfam" id="PF00225">
    <property type="entry name" value="Kinesin"/>
    <property type="match status" value="1"/>
</dbReference>
<evidence type="ECO:0000256" key="5">
    <source>
        <dbReference type="ARBA" id="ARBA00023175"/>
    </source>
</evidence>
<evidence type="ECO:0000256" key="3">
    <source>
        <dbReference type="ARBA" id="ARBA00022840"/>
    </source>
</evidence>
<evidence type="ECO:0000256" key="6">
    <source>
        <dbReference type="PROSITE-ProRule" id="PRU00283"/>
    </source>
</evidence>
<keyword evidence="2 6" id="KW-0547">Nucleotide-binding</keyword>
<dbReference type="GO" id="GO:0003777">
    <property type="term" value="F:microtubule motor activity"/>
    <property type="evidence" value="ECO:0007669"/>
    <property type="project" value="InterPro"/>
</dbReference>
<dbReference type="Gene3D" id="3.40.850.10">
    <property type="entry name" value="Kinesin motor domain"/>
    <property type="match status" value="1"/>
</dbReference>
<accession>A0A812IGA5</accession>
<dbReference type="GO" id="GO:0008017">
    <property type="term" value="F:microtubule binding"/>
    <property type="evidence" value="ECO:0007669"/>
    <property type="project" value="InterPro"/>
</dbReference>